<organism evidence="2">
    <name type="scientific">Tanacetum cinerariifolium</name>
    <name type="common">Dalmatian daisy</name>
    <name type="synonym">Chrysanthemum cinerariifolium</name>
    <dbReference type="NCBI Taxonomy" id="118510"/>
    <lineage>
        <taxon>Eukaryota</taxon>
        <taxon>Viridiplantae</taxon>
        <taxon>Streptophyta</taxon>
        <taxon>Embryophyta</taxon>
        <taxon>Tracheophyta</taxon>
        <taxon>Spermatophyta</taxon>
        <taxon>Magnoliopsida</taxon>
        <taxon>eudicotyledons</taxon>
        <taxon>Gunneridae</taxon>
        <taxon>Pentapetalae</taxon>
        <taxon>asterids</taxon>
        <taxon>campanulids</taxon>
        <taxon>Asterales</taxon>
        <taxon>Asteraceae</taxon>
        <taxon>Asteroideae</taxon>
        <taxon>Anthemideae</taxon>
        <taxon>Anthemidinae</taxon>
        <taxon>Tanacetum</taxon>
    </lineage>
</organism>
<proteinExistence type="predicted"/>
<comment type="caution">
    <text evidence="2">The sequence shown here is derived from an EMBL/GenBank/DDBJ whole genome shotgun (WGS) entry which is preliminary data.</text>
</comment>
<gene>
    <name evidence="2" type="ORF">Tci_869492</name>
</gene>
<feature type="region of interest" description="Disordered" evidence="1">
    <location>
        <begin position="1"/>
        <end position="175"/>
    </location>
</feature>
<name>A0A699SIS1_TANCI</name>
<dbReference type="EMBL" id="BKCJ011166597">
    <property type="protein sequence ID" value="GFC97522.1"/>
    <property type="molecule type" value="Genomic_DNA"/>
</dbReference>
<accession>A0A699SIS1</accession>
<dbReference type="AlphaFoldDB" id="A0A699SIS1"/>
<reference evidence="2" key="1">
    <citation type="journal article" date="2019" name="Sci. Rep.">
        <title>Draft genome of Tanacetum cinerariifolium, the natural source of mosquito coil.</title>
        <authorList>
            <person name="Yamashiro T."/>
            <person name="Shiraishi A."/>
            <person name="Satake H."/>
            <person name="Nakayama K."/>
        </authorList>
    </citation>
    <scope>NUCLEOTIDE SEQUENCE</scope>
</reference>
<evidence type="ECO:0000313" key="2">
    <source>
        <dbReference type="EMBL" id="GFC97522.1"/>
    </source>
</evidence>
<evidence type="ECO:0000256" key="1">
    <source>
        <dbReference type="SAM" id="MobiDB-lite"/>
    </source>
</evidence>
<protein>
    <submittedName>
        <fullName evidence="2">Chromatin modification-related protein EAF1 B-like isoform X1</fullName>
    </submittedName>
</protein>
<feature type="non-terminal residue" evidence="2">
    <location>
        <position position="241"/>
    </location>
</feature>
<feature type="compositionally biased region" description="Polar residues" evidence="1">
    <location>
        <begin position="29"/>
        <end position="38"/>
    </location>
</feature>
<feature type="compositionally biased region" description="Polar residues" evidence="1">
    <location>
        <begin position="130"/>
        <end position="152"/>
    </location>
</feature>
<feature type="compositionally biased region" description="Polar residues" evidence="1">
    <location>
        <begin position="1"/>
        <end position="10"/>
    </location>
</feature>
<feature type="non-terminal residue" evidence="2">
    <location>
        <position position="1"/>
    </location>
</feature>
<sequence>SPIGTSSLNPMPQHPKKQPVPPLHGLVRNPQTDGNHTTKPQRRQPQVQPPGKQHSQQQAKVIKGNGFSGGNSVAEKGEQQVGHLLLQSGQGNLNPGPSGLSPVTQAASKQPMPRSSLNQSLQKRFPGQQKRPSLSDTTINNHALSVVPSSGTPPVMAASSHRQPQPRLKLASETQTTAAQRVVQNLKANSSDLPTGKLQAREVAQISEPYFDSCGLVLDNATQFGKVPTGMSPPRSNSGGT</sequence>
<feature type="compositionally biased region" description="Polar residues" evidence="1">
    <location>
        <begin position="87"/>
        <end position="122"/>
    </location>
</feature>